<dbReference type="PANTHER" id="PTHR43877">
    <property type="entry name" value="AMINOALKYLPHOSPHONATE N-ACETYLTRANSFERASE-RELATED-RELATED"/>
    <property type="match status" value="1"/>
</dbReference>
<reference evidence="4" key="1">
    <citation type="submission" date="2022-05" db="EMBL/GenBank/DDBJ databases">
        <title>Description of a novel species of Leclercia; Leclercia tamurae and the Proposal for a Novel Genus Silvania gen. nov. Containing Two Novel Species Silvania hatchlandensis sp. nov. and Silvania confinis sp. nov. Isolated from the Rhizosphere of Oak.</title>
        <authorList>
            <person name="Maddock D.W."/>
            <person name="Brady C.L."/>
            <person name="Denman S."/>
            <person name="Arnold D."/>
        </authorList>
    </citation>
    <scope>NUCLEOTIDE SEQUENCE</scope>
    <source>
        <strain evidence="4">H4N4</strain>
    </source>
</reference>
<dbReference type="GO" id="GO:0016747">
    <property type="term" value="F:acyltransferase activity, transferring groups other than amino-acyl groups"/>
    <property type="evidence" value="ECO:0007669"/>
    <property type="project" value="InterPro"/>
</dbReference>
<name>A0A9J6QEJ9_9ENTR</name>
<dbReference type="Gene3D" id="3.40.630.30">
    <property type="match status" value="1"/>
</dbReference>
<gene>
    <name evidence="4" type="ORF">M8013_03200</name>
</gene>
<keyword evidence="1" id="KW-0808">Transferase</keyword>
<dbReference type="Pfam" id="PF00583">
    <property type="entry name" value="Acetyltransf_1"/>
    <property type="match status" value="1"/>
</dbReference>
<evidence type="ECO:0000313" key="4">
    <source>
        <dbReference type="EMBL" id="MCU6667770.1"/>
    </source>
</evidence>
<dbReference type="RefSeq" id="WP_271266393.1">
    <property type="nucleotide sequence ID" value="NZ_JAMGZJ010000066.1"/>
</dbReference>
<dbReference type="CDD" id="cd04301">
    <property type="entry name" value="NAT_SF"/>
    <property type="match status" value="1"/>
</dbReference>
<evidence type="ECO:0000256" key="1">
    <source>
        <dbReference type="ARBA" id="ARBA00022679"/>
    </source>
</evidence>
<comment type="caution">
    <text evidence="4">The sequence shown here is derived from an EMBL/GenBank/DDBJ whole genome shotgun (WGS) entry which is preliminary data.</text>
</comment>
<evidence type="ECO:0000259" key="3">
    <source>
        <dbReference type="PROSITE" id="PS51186"/>
    </source>
</evidence>
<dbReference type="InterPro" id="IPR050832">
    <property type="entry name" value="Bact_Acetyltransf"/>
</dbReference>
<dbReference type="PANTHER" id="PTHR43877:SF2">
    <property type="entry name" value="AMINOALKYLPHOSPHONATE N-ACETYLTRANSFERASE-RELATED"/>
    <property type="match status" value="1"/>
</dbReference>
<evidence type="ECO:0000256" key="2">
    <source>
        <dbReference type="ARBA" id="ARBA00023315"/>
    </source>
</evidence>
<keyword evidence="5" id="KW-1185">Reference proteome</keyword>
<dbReference type="Proteomes" id="UP001061282">
    <property type="component" value="Unassembled WGS sequence"/>
</dbReference>
<protein>
    <submittedName>
        <fullName evidence="4">GNAT family N-acetyltransferase</fullName>
    </submittedName>
</protein>
<feature type="domain" description="N-acetyltransferase" evidence="3">
    <location>
        <begin position="2"/>
        <end position="150"/>
    </location>
</feature>
<dbReference type="InterPro" id="IPR016181">
    <property type="entry name" value="Acyl_CoA_acyltransferase"/>
</dbReference>
<proteinExistence type="predicted"/>
<dbReference type="AlphaFoldDB" id="A0A9J6QEJ9"/>
<dbReference type="EMBL" id="JAMGZJ010000066">
    <property type="protein sequence ID" value="MCU6667770.1"/>
    <property type="molecule type" value="Genomic_DNA"/>
</dbReference>
<organism evidence="4 5">
    <name type="scientific">Silvania confinis</name>
    <dbReference type="NCBI Taxonomy" id="2926470"/>
    <lineage>
        <taxon>Bacteria</taxon>
        <taxon>Pseudomonadati</taxon>
        <taxon>Pseudomonadota</taxon>
        <taxon>Gammaproteobacteria</taxon>
        <taxon>Enterobacterales</taxon>
        <taxon>Enterobacteriaceae</taxon>
        <taxon>Silvania</taxon>
    </lineage>
</organism>
<keyword evidence="2" id="KW-0012">Acyltransferase</keyword>
<accession>A0A9J6QEJ9</accession>
<evidence type="ECO:0000313" key="5">
    <source>
        <dbReference type="Proteomes" id="UP001061282"/>
    </source>
</evidence>
<dbReference type="SUPFAM" id="SSF55729">
    <property type="entry name" value="Acyl-CoA N-acyltransferases (Nat)"/>
    <property type="match status" value="1"/>
</dbReference>
<dbReference type="PROSITE" id="PS51186">
    <property type="entry name" value="GNAT"/>
    <property type="match status" value="1"/>
</dbReference>
<dbReference type="InterPro" id="IPR000182">
    <property type="entry name" value="GNAT_dom"/>
</dbReference>
<sequence>MITIEKSSPTSNDSLALIEQLSTELSVITGDNGKSHFDPQDVSGARAVWAIAKDEYHQPLGCGAFRPLSETTAELKRMYSNRAYPGVGMALLTWLENAALAMGYRELRLETRKVNTRAVQFYLRHGYVLIDNYGPYVGREEAICFAKWLA</sequence>